<evidence type="ECO:0000256" key="5">
    <source>
        <dbReference type="SAM" id="SignalP"/>
    </source>
</evidence>
<dbReference type="InterPro" id="IPR036318">
    <property type="entry name" value="FAD-bd_PCMH-like_sf"/>
</dbReference>
<dbReference type="InterPro" id="IPR016169">
    <property type="entry name" value="FAD-bd_PCMH_sub2"/>
</dbReference>
<evidence type="ECO:0000313" key="8">
    <source>
        <dbReference type="Proteomes" id="UP001218218"/>
    </source>
</evidence>
<dbReference type="InterPro" id="IPR016166">
    <property type="entry name" value="FAD-bd_PCMH"/>
</dbReference>
<dbReference type="SUPFAM" id="SSF56176">
    <property type="entry name" value="FAD-binding/transporter-associated domain-like"/>
    <property type="match status" value="1"/>
</dbReference>
<dbReference type="PANTHER" id="PTHR42973">
    <property type="entry name" value="BINDING OXIDOREDUCTASE, PUTATIVE (AFU_ORTHOLOGUE AFUA_1G17690)-RELATED"/>
    <property type="match status" value="1"/>
</dbReference>
<evidence type="ECO:0000256" key="2">
    <source>
        <dbReference type="ARBA" id="ARBA00022630"/>
    </source>
</evidence>
<dbReference type="GO" id="GO:0016491">
    <property type="term" value="F:oxidoreductase activity"/>
    <property type="evidence" value="ECO:0007669"/>
    <property type="project" value="UniProtKB-KW"/>
</dbReference>
<evidence type="ECO:0000256" key="1">
    <source>
        <dbReference type="ARBA" id="ARBA00005466"/>
    </source>
</evidence>
<dbReference type="GO" id="GO:0071949">
    <property type="term" value="F:FAD binding"/>
    <property type="evidence" value="ECO:0007669"/>
    <property type="project" value="InterPro"/>
</dbReference>
<dbReference type="PANTHER" id="PTHR42973:SF54">
    <property type="entry name" value="FAD-BINDING PCMH-TYPE DOMAIN-CONTAINING PROTEIN"/>
    <property type="match status" value="1"/>
</dbReference>
<feature type="domain" description="FAD-binding PCMH-type" evidence="6">
    <location>
        <begin position="102"/>
        <end position="274"/>
    </location>
</feature>
<protein>
    <recommendedName>
        <fullName evidence="6">FAD-binding PCMH-type domain-containing protein</fullName>
    </recommendedName>
</protein>
<comment type="caution">
    <text evidence="7">The sequence shown here is derived from an EMBL/GenBank/DDBJ whole genome shotgun (WGS) entry which is preliminary data.</text>
</comment>
<keyword evidence="4" id="KW-0560">Oxidoreductase</keyword>
<gene>
    <name evidence="7" type="ORF">DFH08DRAFT_944041</name>
</gene>
<dbReference type="InterPro" id="IPR050416">
    <property type="entry name" value="FAD-linked_Oxidoreductase"/>
</dbReference>
<dbReference type="Pfam" id="PF01565">
    <property type="entry name" value="FAD_binding_4"/>
    <property type="match status" value="1"/>
</dbReference>
<feature type="signal peptide" evidence="5">
    <location>
        <begin position="1"/>
        <end position="23"/>
    </location>
</feature>
<dbReference type="Proteomes" id="UP001218218">
    <property type="component" value="Unassembled WGS sequence"/>
</dbReference>
<keyword evidence="3" id="KW-0274">FAD</keyword>
<comment type="similarity">
    <text evidence="1">Belongs to the oxygen-dependent FAD-linked oxidoreductase family.</text>
</comment>
<dbReference type="EMBL" id="JARIHO010000078">
    <property type="protein sequence ID" value="KAJ7310633.1"/>
    <property type="molecule type" value="Genomic_DNA"/>
</dbReference>
<dbReference type="Gene3D" id="3.40.462.20">
    <property type="match status" value="1"/>
</dbReference>
<evidence type="ECO:0000313" key="7">
    <source>
        <dbReference type="EMBL" id="KAJ7310633.1"/>
    </source>
</evidence>
<keyword evidence="2" id="KW-0285">Flavoprotein</keyword>
<dbReference type="PROSITE" id="PS51387">
    <property type="entry name" value="FAD_PCMH"/>
    <property type="match status" value="1"/>
</dbReference>
<dbReference type="InterPro" id="IPR016167">
    <property type="entry name" value="FAD-bd_PCMH_sub1"/>
</dbReference>
<feature type="chain" id="PRO_5042077309" description="FAD-binding PCMH-type domain-containing protein" evidence="5">
    <location>
        <begin position="24"/>
        <end position="536"/>
    </location>
</feature>
<dbReference type="InterPro" id="IPR006094">
    <property type="entry name" value="Oxid_FAD_bind_N"/>
</dbReference>
<proteinExistence type="inferred from homology"/>
<evidence type="ECO:0000256" key="4">
    <source>
        <dbReference type="ARBA" id="ARBA00023002"/>
    </source>
</evidence>
<reference evidence="7" key="1">
    <citation type="submission" date="2023-03" db="EMBL/GenBank/DDBJ databases">
        <title>Massive genome expansion in bonnet fungi (Mycena s.s.) driven by repeated elements and novel gene families across ecological guilds.</title>
        <authorList>
            <consortium name="Lawrence Berkeley National Laboratory"/>
            <person name="Harder C.B."/>
            <person name="Miyauchi S."/>
            <person name="Viragh M."/>
            <person name="Kuo A."/>
            <person name="Thoen E."/>
            <person name="Andreopoulos B."/>
            <person name="Lu D."/>
            <person name="Skrede I."/>
            <person name="Drula E."/>
            <person name="Henrissat B."/>
            <person name="Morin E."/>
            <person name="Kohler A."/>
            <person name="Barry K."/>
            <person name="LaButti K."/>
            <person name="Morin E."/>
            <person name="Salamov A."/>
            <person name="Lipzen A."/>
            <person name="Mereny Z."/>
            <person name="Hegedus B."/>
            <person name="Baldrian P."/>
            <person name="Stursova M."/>
            <person name="Weitz H."/>
            <person name="Taylor A."/>
            <person name="Grigoriev I.V."/>
            <person name="Nagy L.G."/>
            <person name="Martin F."/>
            <person name="Kauserud H."/>
        </authorList>
    </citation>
    <scope>NUCLEOTIDE SEQUENCE</scope>
    <source>
        <strain evidence="7">CBHHK002</strain>
    </source>
</reference>
<dbReference type="Gene3D" id="3.30.43.10">
    <property type="entry name" value="Uridine Diphospho-n-acetylenolpyruvylglucosamine Reductase, domain 2"/>
    <property type="match status" value="1"/>
</dbReference>
<keyword evidence="8" id="KW-1185">Reference proteome</keyword>
<dbReference type="Gene3D" id="3.30.465.10">
    <property type="match status" value="1"/>
</dbReference>
<keyword evidence="5" id="KW-0732">Signal</keyword>
<dbReference type="AlphaFoldDB" id="A0AAD6Z7G9"/>
<name>A0AAD6Z7G9_9AGAR</name>
<sequence length="536" mass="58510">MLSAGVWLLWTSLLSLSFRAATANDDTQIIFSADAPVGESINEELSDLLQASIWLDENRTDVSEVARHCCNILNSTLPGRVFFPEAAEYQAQQASYYSLEQSDLSPTCRVSPSSAIDVSAIVTLATRYDCAFAVRSGGHMVSKGFSNVDATGFTIDLQNMNQISLLDEGKIVSFGSGCRWHQVYGALEPHNLTTVGGRVPDVGVGGFLLGGGISALSIAHGFGSSNILNYQIVLADGTINDVNAQTLPDLYWALKYGSTNFGIVTRFDMTTYPLTDVWAGTLIFDITKGPALVQSHVDFTAHLASDPMGLNVIGLVWEPVQQTYVVWSPNIYLSPTPFPPLYSNIEPLVPEALLNTMRVSDLMSITEEFQAMAPGSGRVQWFTLTLKADTAVLWDIHLKGVEIFEPHLNRSGFSWAAVFQPLNHGFAAAGEKNGGNPSGIAPEDGDLIVVLGMALWSDRADDEILKAKVHELWKWSESTARDRGLLHPFVYMNYASSLQDVMGSIGPENLGRMRAIKDQYDPENRLGKCWKGGFKL</sequence>
<organism evidence="7 8">
    <name type="scientific">Mycena albidolilacea</name>
    <dbReference type="NCBI Taxonomy" id="1033008"/>
    <lineage>
        <taxon>Eukaryota</taxon>
        <taxon>Fungi</taxon>
        <taxon>Dikarya</taxon>
        <taxon>Basidiomycota</taxon>
        <taxon>Agaricomycotina</taxon>
        <taxon>Agaricomycetes</taxon>
        <taxon>Agaricomycetidae</taxon>
        <taxon>Agaricales</taxon>
        <taxon>Marasmiineae</taxon>
        <taxon>Mycenaceae</taxon>
        <taxon>Mycena</taxon>
    </lineage>
</organism>
<evidence type="ECO:0000256" key="3">
    <source>
        <dbReference type="ARBA" id="ARBA00022827"/>
    </source>
</evidence>
<accession>A0AAD6Z7G9</accession>
<evidence type="ECO:0000259" key="6">
    <source>
        <dbReference type="PROSITE" id="PS51387"/>
    </source>
</evidence>